<gene>
    <name evidence="5" type="ORF">ACFO0N_05055</name>
</gene>
<dbReference type="Proteomes" id="UP001595921">
    <property type="component" value="Unassembled WGS sequence"/>
</dbReference>
<feature type="domain" description="Response regulatory" evidence="4">
    <location>
        <begin position="6"/>
        <end position="121"/>
    </location>
</feature>
<dbReference type="InterPro" id="IPR040624">
    <property type="entry name" value="HalOD1"/>
</dbReference>
<dbReference type="SMART" id="SM00448">
    <property type="entry name" value="REC"/>
    <property type="match status" value="1"/>
</dbReference>
<dbReference type="PANTHER" id="PTHR44591:SF21">
    <property type="entry name" value="TWO-COMPONENT RESPONSE REGULATOR"/>
    <property type="match status" value="1"/>
</dbReference>
<accession>A0ABD5P977</accession>
<evidence type="ECO:0000313" key="5">
    <source>
        <dbReference type="EMBL" id="MFC4357316.1"/>
    </source>
</evidence>
<keyword evidence="1 2" id="KW-0597">Phosphoprotein</keyword>
<evidence type="ECO:0000259" key="4">
    <source>
        <dbReference type="PROSITE" id="PS50110"/>
    </source>
</evidence>
<evidence type="ECO:0000256" key="3">
    <source>
        <dbReference type="SAM" id="MobiDB-lite"/>
    </source>
</evidence>
<dbReference type="RefSeq" id="WP_267622383.1">
    <property type="nucleotide sequence ID" value="NZ_JAODIW010000006.1"/>
</dbReference>
<proteinExistence type="predicted"/>
<dbReference type="CDD" id="cd00156">
    <property type="entry name" value="REC"/>
    <property type="match status" value="1"/>
</dbReference>
<protein>
    <submittedName>
        <fullName evidence="5">Response regulator</fullName>
    </submittedName>
</protein>
<evidence type="ECO:0000313" key="6">
    <source>
        <dbReference type="Proteomes" id="UP001595921"/>
    </source>
</evidence>
<dbReference type="PROSITE" id="PS50110">
    <property type="entry name" value="RESPONSE_REGULATORY"/>
    <property type="match status" value="1"/>
</dbReference>
<reference evidence="5 6" key="1">
    <citation type="journal article" date="2019" name="Int. J. Syst. Evol. Microbiol.">
        <title>The Global Catalogue of Microorganisms (GCM) 10K type strain sequencing project: providing services to taxonomists for standard genome sequencing and annotation.</title>
        <authorList>
            <consortium name="The Broad Institute Genomics Platform"/>
            <consortium name="The Broad Institute Genome Sequencing Center for Infectious Disease"/>
            <person name="Wu L."/>
            <person name="Ma J."/>
        </authorList>
    </citation>
    <scope>NUCLEOTIDE SEQUENCE [LARGE SCALE GENOMIC DNA]</scope>
    <source>
        <strain evidence="5 6">CGMCC 1.12553</strain>
    </source>
</reference>
<comment type="caution">
    <text evidence="5">The sequence shown here is derived from an EMBL/GenBank/DDBJ whole genome shotgun (WGS) entry which is preliminary data.</text>
</comment>
<keyword evidence="6" id="KW-1185">Reference proteome</keyword>
<evidence type="ECO:0000256" key="1">
    <source>
        <dbReference type="ARBA" id="ARBA00022553"/>
    </source>
</evidence>
<feature type="modified residue" description="4-aspartylphosphate" evidence="2">
    <location>
        <position position="57"/>
    </location>
</feature>
<dbReference type="AlphaFoldDB" id="A0ABD5P977"/>
<name>A0ABD5P977_9EURY</name>
<dbReference type="Pfam" id="PF18545">
    <property type="entry name" value="HalOD1"/>
    <property type="match status" value="1"/>
</dbReference>
<dbReference type="SUPFAM" id="SSF52172">
    <property type="entry name" value="CheY-like"/>
    <property type="match status" value="1"/>
</dbReference>
<organism evidence="5 6">
    <name type="scientific">Halobium salinum</name>
    <dbReference type="NCBI Taxonomy" id="1364940"/>
    <lineage>
        <taxon>Archaea</taxon>
        <taxon>Methanobacteriati</taxon>
        <taxon>Methanobacteriota</taxon>
        <taxon>Stenosarchaea group</taxon>
        <taxon>Halobacteria</taxon>
        <taxon>Halobacteriales</taxon>
        <taxon>Haloferacaceae</taxon>
        <taxon>Halobium</taxon>
    </lineage>
</organism>
<dbReference type="Pfam" id="PF00072">
    <property type="entry name" value="Response_reg"/>
    <property type="match status" value="1"/>
</dbReference>
<dbReference type="InterPro" id="IPR011006">
    <property type="entry name" value="CheY-like_superfamily"/>
</dbReference>
<dbReference type="PANTHER" id="PTHR44591">
    <property type="entry name" value="STRESS RESPONSE REGULATOR PROTEIN 1"/>
    <property type="match status" value="1"/>
</dbReference>
<dbReference type="Gene3D" id="3.40.50.2300">
    <property type="match status" value="1"/>
</dbReference>
<sequence>MDRQLSVLHVDDDPSFLRLTGRRIDAEEYRTRFVTATTAEEAFSLLDGGRFDCVVSDSIRTSDGESFVVALRRQYPDLPVVLFTGAEWDRVADDAQRAGVTAYVQKSGETSVETLEQELAAVATDVSDRRTSTDDPGEAAGPTEAGEPHETGELAGTGEVRGAADPVVAGALGDDWVVVATHDWDADAELVVTVVDAVDGILGSDDGRTTLYDVVNGEALEDLLRHRRGDDGTTVVRFPYRGLDLAVTSAGAVAVRRTPAVDVFDDR</sequence>
<dbReference type="InterPro" id="IPR050595">
    <property type="entry name" value="Bact_response_regulator"/>
</dbReference>
<feature type="region of interest" description="Disordered" evidence="3">
    <location>
        <begin position="123"/>
        <end position="156"/>
    </location>
</feature>
<dbReference type="InterPro" id="IPR001789">
    <property type="entry name" value="Sig_transdc_resp-reg_receiver"/>
</dbReference>
<dbReference type="EMBL" id="JBHSDS010000003">
    <property type="protein sequence ID" value="MFC4357316.1"/>
    <property type="molecule type" value="Genomic_DNA"/>
</dbReference>
<evidence type="ECO:0000256" key="2">
    <source>
        <dbReference type="PROSITE-ProRule" id="PRU00169"/>
    </source>
</evidence>